<keyword evidence="3" id="KW-1185">Reference proteome</keyword>
<feature type="chain" id="PRO_5012747391" evidence="1">
    <location>
        <begin position="22"/>
        <end position="104"/>
    </location>
</feature>
<feature type="signal peptide" evidence="1">
    <location>
        <begin position="1"/>
        <end position="21"/>
    </location>
</feature>
<sequence>MIFSLFIINSSLLYILGDVHSAVSSVLYLDERAFINLSLSLSFLPPMESGCHFWMDGLFIFWTCIWTQDSGNVWFLHTWFQSLPCIYRLIYNASHRYSVAKSEL</sequence>
<keyword evidence="1" id="KW-0732">Signal</keyword>
<evidence type="ECO:0000313" key="2">
    <source>
        <dbReference type="EMBL" id="OJJ49694.1"/>
    </source>
</evidence>
<organism evidence="2 3">
    <name type="scientific">Penicilliopsis zonata CBS 506.65</name>
    <dbReference type="NCBI Taxonomy" id="1073090"/>
    <lineage>
        <taxon>Eukaryota</taxon>
        <taxon>Fungi</taxon>
        <taxon>Dikarya</taxon>
        <taxon>Ascomycota</taxon>
        <taxon>Pezizomycotina</taxon>
        <taxon>Eurotiomycetes</taxon>
        <taxon>Eurotiomycetidae</taxon>
        <taxon>Eurotiales</taxon>
        <taxon>Aspergillaceae</taxon>
        <taxon>Penicilliopsis</taxon>
    </lineage>
</organism>
<dbReference type="VEuPathDB" id="FungiDB:ASPZODRAFT_1004338"/>
<dbReference type="RefSeq" id="XP_022584204.1">
    <property type="nucleotide sequence ID" value="XM_022720766.1"/>
</dbReference>
<protein>
    <submittedName>
        <fullName evidence="2">Uncharacterized protein</fullName>
    </submittedName>
</protein>
<proteinExistence type="predicted"/>
<accession>A0A1L9SRE5</accession>
<evidence type="ECO:0000313" key="3">
    <source>
        <dbReference type="Proteomes" id="UP000184188"/>
    </source>
</evidence>
<dbReference type="AlphaFoldDB" id="A0A1L9SRE5"/>
<dbReference type="GeneID" id="34607231"/>
<evidence type="ECO:0000256" key="1">
    <source>
        <dbReference type="SAM" id="SignalP"/>
    </source>
</evidence>
<dbReference type="EMBL" id="KV878337">
    <property type="protein sequence ID" value="OJJ49694.1"/>
    <property type="molecule type" value="Genomic_DNA"/>
</dbReference>
<reference evidence="3" key="1">
    <citation type="journal article" date="2017" name="Genome Biol.">
        <title>Comparative genomics reveals high biological diversity and specific adaptations in the industrially and medically important fungal genus Aspergillus.</title>
        <authorList>
            <person name="de Vries R.P."/>
            <person name="Riley R."/>
            <person name="Wiebenga A."/>
            <person name="Aguilar-Osorio G."/>
            <person name="Amillis S."/>
            <person name="Uchima C.A."/>
            <person name="Anderluh G."/>
            <person name="Asadollahi M."/>
            <person name="Askin M."/>
            <person name="Barry K."/>
            <person name="Battaglia E."/>
            <person name="Bayram O."/>
            <person name="Benocci T."/>
            <person name="Braus-Stromeyer S.A."/>
            <person name="Caldana C."/>
            <person name="Canovas D."/>
            <person name="Cerqueira G.C."/>
            <person name="Chen F."/>
            <person name="Chen W."/>
            <person name="Choi C."/>
            <person name="Clum A."/>
            <person name="Dos Santos R.A."/>
            <person name="Damasio A.R."/>
            <person name="Diallinas G."/>
            <person name="Emri T."/>
            <person name="Fekete E."/>
            <person name="Flipphi M."/>
            <person name="Freyberg S."/>
            <person name="Gallo A."/>
            <person name="Gournas C."/>
            <person name="Habgood R."/>
            <person name="Hainaut M."/>
            <person name="Harispe M.L."/>
            <person name="Henrissat B."/>
            <person name="Hilden K.S."/>
            <person name="Hope R."/>
            <person name="Hossain A."/>
            <person name="Karabika E."/>
            <person name="Karaffa L."/>
            <person name="Karanyi Z."/>
            <person name="Krasevec N."/>
            <person name="Kuo A."/>
            <person name="Kusch H."/>
            <person name="LaButti K."/>
            <person name="Lagendijk E.L."/>
            <person name="Lapidus A."/>
            <person name="Levasseur A."/>
            <person name="Lindquist E."/>
            <person name="Lipzen A."/>
            <person name="Logrieco A.F."/>
            <person name="MacCabe A."/>
            <person name="Maekelae M.R."/>
            <person name="Malavazi I."/>
            <person name="Melin P."/>
            <person name="Meyer V."/>
            <person name="Mielnichuk N."/>
            <person name="Miskei M."/>
            <person name="Molnar A.P."/>
            <person name="Mule G."/>
            <person name="Ngan C.Y."/>
            <person name="Orejas M."/>
            <person name="Orosz E."/>
            <person name="Ouedraogo J.P."/>
            <person name="Overkamp K.M."/>
            <person name="Park H.-S."/>
            <person name="Perrone G."/>
            <person name="Piumi F."/>
            <person name="Punt P.J."/>
            <person name="Ram A.F."/>
            <person name="Ramon A."/>
            <person name="Rauscher S."/>
            <person name="Record E."/>
            <person name="Riano-Pachon D.M."/>
            <person name="Robert V."/>
            <person name="Roehrig J."/>
            <person name="Ruller R."/>
            <person name="Salamov A."/>
            <person name="Salih N.S."/>
            <person name="Samson R.A."/>
            <person name="Sandor E."/>
            <person name="Sanguinetti M."/>
            <person name="Schuetze T."/>
            <person name="Sepcic K."/>
            <person name="Shelest E."/>
            <person name="Sherlock G."/>
            <person name="Sophianopoulou V."/>
            <person name="Squina F.M."/>
            <person name="Sun H."/>
            <person name="Susca A."/>
            <person name="Todd R.B."/>
            <person name="Tsang A."/>
            <person name="Unkles S.E."/>
            <person name="van de Wiele N."/>
            <person name="van Rossen-Uffink D."/>
            <person name="Oliveira J.V."/>
            <person name="Vesth T.C."/>
            <person name="Visser J."/>
            <person name="Yu J.-H."/>
            <person name="Zhou M."/>
            <person name="Andersen M.R."/>
            <person name="Archer D.B."/>
            <person name="Baker S.E."/>
            <person name="Benoit I."/>
            <person name="Brakhage A.A."/>
            <person name="Braus G.H."/>
            <person name="Fischer R."/>
            <person name="Frisvad J.C."/>
            <person name="Goldman G.H."/>
            <person name="Houbraken J."/>
            <person name="Oakley B."/>
            <person name="Pocsi I."/>
            <person name="Scazzocchio C."/>
            <person name="Seiboth B."/>
            <person name="vanKuyk P.A."/>
            <person name="Wortman J."/>
            <person name="Dyer P.S."/>
            <person name="Grigoriev I.V."/>
        </authorList>
    </citation>
    <scope>NUCLEOTIDE SEQUENCE [LARGE SCALE GENOMIC DNA]</scope>
    <source>
        <strain evidence="3">CBS 506.65</strain>
    </source>
</reference>
<gene>
    <name evidence="2" type="ORF">ASPZODRAFT_1004338</name>
</gene>
<dbReference type="Proteomes" id="UP000184188">
    <property type="component" value="Unassembled WGS sequence"/>
</dbReference>
<name>A0A1L9SRE5_9EURO</name>